<dbReference type="AlphaFoldDB" id="A0A450Z442"/>
<protein>
    <submittedName>
        <fullName evidence="2">Uncharacterized protein</fullName>
    </submittedName>
</protein>
<gene>
    <name evidence="2" type="ORF">BECKTC1821E_GA0114239_11197</name>
</gene>
<reference evidence="2" key="1">
    <citation type="submission" date="2019-02" db="EMBL/GenBank/DDBJ databases">
        <authorList>
            <person name="Gruber-Vodicka R. H."/>
            <person name="Seah K. B. B."/>
        </authorList>
    </citation>
    <scope>NUCLEOTIDE SEQUENCE</scope>
    <source>
        <strain evidence="2">BECK_BZ125</strain>
    </source>
</reference>
<evidence type="ECO:0000256" key="1">
    <source>
        <dbReference type="SAM" id="MobiDB-lite"/>
    </source>
</evidence>
<proteinExistence type="predicted"/>
<feature type="region of interest" description="Disordered" evidence="1">
    <location>
        <begin position="1"/>
        <end position="29"/>
    </location>
</feature>
<sequence length="95" mass="10752">MPYQNIDASLPISSPSASRPANSRITRLSEKEYEPSFQCGVAEEKGLTIITMDKDSFTSQRQNTLMIIRCGCHSIMEHRARSIYLPSRMARSSNR</sequence>
<organism evidence="2">
    <name type="scientific">Candidatus Kentrum sp. TC</name>
    <dbReference type="NCBI Taxonomy" id="2126339"/>
    <lineage>
        <taxon>Bacteria</taxon>
        <taxon>Pseudomonadati</taxon>
        <taxon>Pseudomonadota</taxon>
        <taxon>Gammaproteobacteria</taxon>
        <taxon>Candidatus Kentrum</taxon>
    </lineage>
</organism>
<accession>A0A450Z442</accession>
<dbReference type="EMBL" id="CAADFT010000119">
    <property type="protein sequence ID" value="VFK48575.1"/>
    <property type="molecule type" value="Genomic_DNA"/>
</dbReference>
<name>A0A450Z442_9GAMM</name>
<evidence type="ECO:0000313" key="2">
    <source>
        <dbReference type="EMBL" id="VFK48575.1"/>
    </source>
</evidence>
<feature type="compositionally biased region" description="Low complexity" evidence="1">
    <location>
        <begin position="8"/>
        <end position="23"/>
    </location>
</feature>